<dbReference type="InterPro" id="IPR000210">
    <property type="entry name" value="BTB/POZ_dom"/>
</dbReference>
<evidence type="ECO:0000313" key="4">
    <source>
        <dbReference type="Proteomes" id="UP001461498"/>
    </source>
</evidence>
<evidence type="ECO:0000313" key="3">
    <source>
        <dbReference type="EMBL" id="KAK9509111.1"/>
    </source>
</evidence>
<dbReference type="PROSITE" id="PS50097">
    <property type="entry name" value="BTB"/>
    <property type="match status" value="1"/>
</dbReference>
<comment type="caution">
    <text evidence="3">The sequence shown here is derived from an EMBL/GenBank/DDBJ whole genome shotgun (WGS) entry which is preliminary data.</text>
</comment>
<dbReference type="InterPro" id="IPR011333">
    <property type="entry name" value="SKP1/BTB/POZ_sf"/>
</dbReference>
<dbReference type="PROSITE" id="PS50012">
    <property type="entry name" value="RCC1_3"/>
    <property type="match status" value="1"/>
</dbReference>
<dbReference type="PANTHER" id="PTHR45982">
    <property type="entry name" value="REGULATOR OF CHROMOSOME CONDENSATION"/>
    <property type="match status" value="1"/>
</dbReference>
<dbReference type="Pfam" id="PF13540">
    <property type="entry name" value="RCC1_2"/>
    <property type="match status" value="1"/>
</dbReference>
<gene>
    <name evidence="3" type="ORF">O3M35_006498</name>
</gene>
<dbReference type="AlphaFoldDB" id="A0AAW1DEI9"/>
<feature type="repeat" description="RCC1" evidence="1">
    <location>
        <begin position="97"/>
        <end position="145"/>
    </location>
</feature>
<dbReference type="EMBL" id="JAPXFL010000003">
    <property type="protein sequence ID" value="KAK9509111.1"/>
    <property type="molecule type" value="Genomic_DNA"/>
</dbReference>
<dbReference type="InterPro" id="IPR009091">
    <property type="entry name" value="RCC1/BLIP-II"/>
</dbReference>
<dbReference type="Pfam" id="PF00651">
    <property type="entry name" value="BTB"/>
    <property type="match status" value="1"/>
</dbReference>
<dbReference type="SUPFAM" id="SSF54695">
    <property type="entry name" value="POZ domain"/>
    <property type="match status" value="1"/>
</dbReference>
<dbReference type="Gene3D" id="3.30.710.10">
    <property type="entry name" value="Potassium Channel Kv1.1, Chain A"/>
    <property type="match status" value="1"/>
</dbReference>
<dbReference type="Gene3D" id="2.130.10.30">
    <property type="entry name" value="Regulator of chromosome condensation 1/beta-lactamase-inhibitor protein II"/>
    <property type="match status" value="1"/>
</dbReference>
<protein>
    <recommendedName>
        <fullName evidence="2">BTB domain-containing protein</fullName>
    </recommendedName>
</protein>
<dbReference type="InterPro" id="IPR000408">
    <property type="entry name" value="Reg_chr_condens"/>
</dbReference>
<evidence type="ECO:0000256" key="1">
    <source>
        <dbReference type="PROSITE-ProRule" id="PRU00235"/>
    </source>
</evidence>
<dbReference type="SMART" id="SM00225">
    <property type="entry name" value="BTB"/>
    <property type="match status" value="1"/>
</dbReference>
<keyword evidence="4" id="KW-1185">Reference proteome</keyword>
<dbReference type="PANTHER" id="PTHR45982:SF1">
    <property type="entry name" value="REGULATOR OF CHROMOSOME CONDENSATION"/>
    <property type="match status" value="1"/>
</dbReference>
<reference evidence="3 4" key="1">
    <citation type="submission" date="2022-12" db="EMBL/GenBank/DDBJ databases">
        <title>Chromosome-level genome assembly of true bugs.</title>
        <authorList>
            <person name="Ma L."/>
            <person name="Li H."/>
        </authorList>
    </citation>
    <scope>NUCLEOTIDE SEQUENCE [LARGE SCALE GENOMIC DNA]</scope>
    <source>
        <strain evidence="3">Lab_2022b</strain>
    </source>
</reference>
<dbReference type="Proteomes" id="UP001461498">
    <property type="component" value="Unassembled WGS sequence"/>
</dbReference>
<organism evidence="3 4">
    <name type="scientific">Rhynocoris fuscipes</name>
    <dbReference type="NCBI Taxonomy" id="488301"/>
    <lineage>
        <taxon>Eukaryota</taxon>
        <taxon>Metazoa</taxon>
        <taxon>Ecdysozoa</taxon>
        <taxon>Arthropoda</taxon>
        <taxon>Hexapoda</taxon>
        <taxon>Insecta</taxon>
        <taxon>Pterygota</taxon>
        <taxon>Neoptera</taxon>
        <taxon>Paraneoptera</taxon>
        <taxon>Hemiptera</taxon>
        <taxon>Heteroptera</taxon>
        <taxon>Panheteroptera</taxon>
        <taxon>Cimicomorpha</taxon>
        <taxon>Reduviidae</taxon>
        <taxon>Harpactorinae</taxon>
        <taxon>Harpactorini</taxon>
        <taxon>Rhynocoris</taxon>
    </lineage>
</organism>
<proteinExistence type="predicted"/>
<dbReference type="CDD" id="cd18186">
    <property type="entry name" value="BTB_POZ_ZBTB_KLHL-like"/>
    <property type="match status" value="1"/>
</dbReference>
<sequence length="572" mass="64195">MSSSRTQPGGNILTWNLFCEKQAILNGFEIVGVHVFNRGNSAFLYDKNDCLYAFGDATPCFECGLAALRPRIVPLAFDGVQAIATGEEHAVLLDRGGNVYCWGENDHGQFGVGNTHSYLHPKRPRLPPISQISCGQYFTLALDLDHKVWFWGRQYFKYSGIPVRIPTRAIPTQISLPPFLEITQICAGSSIATILDNNGKIYSWGHRECGLDYGYRKGMIKPIGLEFSHRIKYLVNASNRSAFITDRGKLFVSGSAENGTYYVFTEILHCGKVLSVAASWHTDLFAVLNVHKVVFELRYDEVDTVLASGTNFKNILDVFRNTRVPSIIPPSVDCTPGIIRYTGREVSSDEEEEIGARWEEPLSNTSTEERVSTPRVVMVPSVFSVEPVEPPKPVLGDKDGYVEIAYLFNSEICSDVQIKLSDGTLNAHKLVLYSKSKYFKKLIQETLNDSKIIDMSNWSSESYKCYIKYLYTGKLEITSDEYIPEIYLIAEQDTNEIVKEICIKTWREKLTKNNVVRFFGSAFNCQLQGFLAECSLLLSQNLPSILVSEDYCKLSESAKLSLALTAALHGRK</sequence>
<dbReference type="Pfam" id="PF00415">
    <property type="entry name" value="RCC1"/>
    <property type="match status" value="1"/>
</dbReference>
<dbReference type="PROSITE" id="PS00626">
    <property type="entry name" value="RCC1_2"/>
    <property type="match status" value="1"/>
</dbReference>
<feature type="domain" description="BTB" evidence="2">
    <location>
        <begin position="414"/>
        <end position="479"/>
    </location>
</feature>
<name>A0AAW1DEI9_9HEMI</name>
<evidence type="ECO:0000259" key="2">
    <source>
        <dbReference type="PROSITE" id="PS50097"/>
    </source>
</evidence>
<dbReference type="SUPFAM" id="SSF50985">
    <property type="entry name" value="RCC1/BLIP-II"/>
    <property type="match status" value="1"/>
</dbReference>
<accession>A0AAW1DEI9</accession>
<dbReference type="InterPro" id="IPR051553">
    <property type="entry name" value="Ran_GTPase-activating"/>
</dbReference>